<accession>A0AAW2EC03</accession>
<name>A0AAW2EC03_9HYME</name>
<comment type="caution">
    <text evidence="1">The sequence shown here is derived from an EMBL/GenBank/DDBJ whole genome shotgun (WGS) entry which is preliminary data.</text>
</comment>
<evidence type="ECO:0000313" key="2">
    <source>
        <dbReference type="Proteomes" id="UP001430953"/>
    </source>
</evidence>
<sequence>MLSPDLCILITKPAIYFHRPSRPVKQIDLREKECSQIKKRTFVHPNAIYVAGDTRYLMKFLLLWESKALIIHSVDRVSVENKDKMIPGALGHSQLFSDILIADGGQVTWCVRI</sequence>
<gene>
    <name evidence="1" type="ORF">PUN28_019371</name>
</gene>
<keyword evidence="2" id="KW-1185">Reference proteome</keyword>
<organism evidence="1 2">
    <name type="scientific">Cardiocondyla obscurior</name>
    <dbReference type="NCBI Taxonomy" id="286306"/>
    <lineage>
        <taxon>Eukaryota</taxon>
        <taxon>Metazoa</taxon>
        <taxon>Ecdysozoa</taxon>
        <taxon>Arthropoda</taxon>
        <taxon>Hexapoda</taxon>
        <taxon>Insecta</taxon>
        <taxon>Pterygota</taxon>
        <taxon>Neoptera</taxon>
        <taxon>Endopterygota</taxon>
        <taxon>Hymenoptera</taxon>
        <taxon>Apocrita</taxon>
        <taxon>Aculeata</taxon>
        <taxon>Formicoidea</taxon>
        <taxon>Formicidae</taxon>
        <taxon>Myrmicinae</taxon>
        <taxon>Cardiocondyla</taxon>
    </lineage>
</organism>
<reference evidence="1 2" key="1">
    <citation type="submission" date="2023-03" db="EMBL/GenBank/DDBJ databases">
        <title>High recombination rates correlate with genetic variation in Cardiocondyla obscurior ants.</title>
        <authorList>
            <person name="Errbii M."/>
        </authorList>
    </citation>
    <scope>NUCLEOTIDE SEQUENCE [LARGE SCALE GENOMIC DNA]</scope>
    <source>
        <strain evidence="1">Alpha-2009</strain>
        <tissue evidence="1">Whole body</tissue>
    </source>
</reference>
<dbReference type="AlphaFoldDB" id="A0AAW2EC03"/>
<dbReference type="Proteomes" id="UP001430953">
    <property type="component" value="Unassembled WGS sequence"/>
</dbReference>
<dbReference type="EMBL" id="JADYXP020000025">
    <property type="protein sequence ID" value="KAL0100938.1"/>
    <property type="molecule type" value="Genomic_DNA"/>
</dbReference>
<evidence type="ECO:0000313" key="1">
    <source>
        <dbReference type="EMBL" id="KAL0100938.1"/>
    </source>
</evidence>
<proteinExistence type="predicted"/>
<protein>
    <submittedName>
        <fullName evidence="1">Uncharacterized protein</fullName>
    </submittedName>
</protein>